<dbReference type="AlphaFoldDB" id="A0A963YYH9"/>
<keyword evidence="5" id="KW-0805">Transcription regulation</keyword>
<dbReference type="PANTHER" id="PTHR30204:SF0">
    <property type="entry name" value="REDOX-SENSITIVE TRANSCRIPTIONAL ACTIVATOR SOXR"/>
    <property type="match status" value="1"/>
</dbReference>
<dbReference type="Proteomes" id="UP000721844">
    <property type="component" value="Unassembled WGS sequence"/>
</dbReference>
<dbReference type="Pfam" id="PF00376">
    <property type="entry name" value="MerR"/>
    <property type="match status" value="1"/>
</dbReference>
<name>A0A963YYH9_9PROT</name>
<dbReference type="Gene3D" id="1.10.1660.10">
    <property type="match status" value="1"/>
</dbReference>
<keyword evidence="10" id="KW-1185">Reference proteome</keyword>
<proteinExistence type="predicted"/>
<evidence type="ECO:0000256" key="3">
    <source>
        <dbReference type="ARBA" id="ARBA00023004"/>
    </source>
</evidence>
<dbReference type="SMART" id="SM00422">
    <property type="entry name" value="HTH_MERR"/>
    <property type="match status" value="1"/>
</dbReference>
<evidence type="ECO:0000256" key="4">
    <source>
        <dbReference type="ARBA" id="ARBA00023014"/>
    </source>
</evidence>
<organism evidence="9 10">
    <name type="scientific">Acidisoma cellulosilyticum</name>
    <dbReference type="NCBI Taxonomy" id="2802395"/>
    <lineage>
        <taxon>Bacteria</taxon>
        <taxon>Pseudomonadati</taxon>
        <taxon>Pseudomonadota</taxon>
        <taxon>Alphaproteobacteria</taxon>
        <taxon>Acetobacterales</taxon>
        <taxon>Acidocellaceae</taxon>
        <taxon>Acidisoma</taxon>
    </lineage>
</organism>
<dbReference type="GO" id="GO:0051537">
    <property type="term" value="F:2 iron, 2 sulfur cluster binding"/>
    <property type="evidence" value="ECO:0007669"/>
    <property type="project" value="UniProtKB-KW"/>
</dbReference>
<sequence>MTVGAVASRTGLAVSAIHFYERRGLIRSLRTAGNQRRYDREVLRRLALIQVAQELGIGLAEVQAVFATLPDGRTPTRKDWEAISRGWAADLDRRIALMQRLRDDLDGCIGCGCLSLDRCAIFNGEDILASSGQGAVRLRRAAKRRA</sequence>
<dbReference type="SUPFAM" id="SSF46955">
    <property type="entry name" value="Putative DNA-binding domain"/>
    <property type="match status" value="1"/>
</dbReference>
<keyword evidence="3" id="KW-0408">Iron</keyword>
<keyword evidence="7" id="KW-0804">Transcription</keyword>
<dbReference type="CDD" id="cd01110">
    <property type="entry name" value="HTH_SoxR"/>
    <property type="match status" value="1"/>
</dbReference>
<evidence type="ECO:0000313" key="10">
    <source>
        <dbReference type="Proteomes" id="UP000721844"/>
    </source>
</evidence>
<dbReference type="GO" id="GO:0003677">
    <property type="term" value="F:DNA binding"/>
    <property type="evidence" value="ECO:0007669"/>
    <property type="project" value="UniProtKB-KW"/>
</dbReference>
<dbReference type="PROSITE" id="PS50937">
    <property type="entry name" value="HTH_MERR_2"/>
    <property type="match status" value="1"/>
</dbReference>
<evidence type="ECO:0000256" key="7">
    <source>
        <dbReference type="ARBA" id="ARBA00023163"/>
    </source>
</evidence>
<evidence type="ECO:0000256" key="2">
    <source>
        <dbReference type="ARBA" id="ARBA00022723"/>
    </source>
</evidence>
<dbReference type="EMBL" id="JAESVA010000002">
    <property type="protein sequence ID" value="MCB8879532.1"/>
    <property type="molecule type" value="Genomic_DNA"/>
</dbReference>
<evidence type="ECO:0000256" key="5">
    <source>
        <dbReference type="ARBA" id="ARBA00023015"/>
    </source>
</evidence>
<keyword evidence="1" id="KW-0001">2Fe-2S</keyword>
<gene>
    <name evidence="9" type="primary">soxR</name>
    <name evidence="9" type="ORF">ACELLULO517_04750</name>
</gene>
<evidence type="ECO:0000256" key="6">
    <source>
        <dbReference type="ARBA" id="ARBA00023125"/>
    </source>
</evidence>
<keyword evidence="2" id="KW-0479">Metal-binding</keyword>
<dbReference type="PROSITE" id="PS00552">
    <property type="entry name" value="HTH_MERR_1"/>
    <property type="match status" value="1"/>
</dbReference>
<dbReference type="InterPro" id="IPR010211">
    <property type="entry name" value="Redox-sen_tscrpt-act_SoxR"/>
</dbReference>
<dbReference type="InterPro" id="IPR009061">
    <property type="entry name" value="DNA-bd_dom_put_sf"/>
</dbReference>
<evidence type="ECO:0000313" key="9">
    <source>
        <dbReference type="EMBL" id="MCB8879532.1"/>
    </source>
</evidence>
<dbReference type="GO" id="GO:0046872">
    <property type="term" value="F:metal ion binding"/>
    <property type="evidence" value="ECO:0007669"/>
    <property type="project" value="UniProtKB-KW"/>
</dbReference>
<dbReference type="InterPro" id="IPR000551">
    <property type="entry name" value="MerR-type_HTH_dom"/>
</dbReference>
<keyword evidence="6" id="KW-0238">DNA-binding</keyword>
<accession>A0A963YYH9</accession>
<evidence type="ECO:0000256" key="1">
    <source>
        <dbReference type="ARBA" id="ARBA00022714"/>
    </source>
</evidence>
<comment type="caution">
    <text evidence="9">The sequence shown here is derived from an EMBL/GenBank/DDBJ whole genome shotgun (WGS) entry which is preliminary data.</text>
</comment>
<keyword evidence="4" id="KW-0411">Iron-sulfur</keyword>
<dbReference type="GO" id="GO:0006979">
    <property type="term" value="P:response to oxidative stress"/>
    <property type="evidence" value="ECO:0007669"/>
    <property type="project" value="InterPro"/>
</dbReference>
<dbReference type="GO" id="GO:0003700">
    <property type="term" value="F:DNA-binding transcription factor activity"/>
    <property type="evidence" value="ECO:0007669"/>
    <property type="project" value="InterPro"/>
</dbReference>
<dbReference type="InterPro" id="IPR047057">
    <property type="entry name" value="MerR_fam"/>
</dbReference>
<dbReference type="PRINTS" id="PR00040">
    <property type="entry name" value="HTHMERR"/>
</dbReference>
<dbReference type="NCBIfam" id="TIGR01950">
    <property type="entry name" value="SoxR"/>
    <property type="match status" value="1"/>
</dbReference>
<reference evidence="9 10" key="1">
    <citation type="journal article" date="2021" name="Microorganisms">
        <title>Acidisoma silvae sp. nov. and Acidisomacellulosilytica sp. nov., Two Acidophilic Bacteria Isolated from Decaying Wood, Hydrolyzing Cellulose and Producing Poly-3-hydroxybutyrate.</title>
        <authorList>
            <person name="Mieszkin S."/>
            <person name="Pouder E."/>
            <person name="Uroz S."/>
            <person name="Simon-Colin C."/>
            <person name="Alain K."/>
        </authorList>
    </citation>
    <scope>NUCLEOTIDE SEQUENCE [LARGE SCALE GENOMIC DNA]</scope>
    <source>
        <strain evidence="9 10">HW T5.17</strain>
    </source>
</reference>
<dbReference type="InterPro" id="IPR015358">
    <property type="entry name" value="Tscrpt_reg_MerR_DNA-bd"/>
</dbReference>
<protein>
    <submittedName>
        <fullName evidence="9">Redox-sensitive transcriptional activator SoxR</fullName>
    </submittedName>
</protein>
<evidence type="ECO:0000259" key="8">
    <source>
        <dbReference type="PROSITE" id="PS50937"/>
    </source>
</evidence>
<dbReference type="PANTHER" id="PTHR30204">
    <property type="entry name" value="REDOX-CYCLING DRUG-SENSING TRANSCRIPTIONAL ACTIVATOR SOXR"/>
    <property type="match status" value="1"/>
</dbReference>
<dbReference type="Pfam" id="PF09278">
    <property type="entry name" value="MerR-DNA-bind"/>
    <property type="match status" value="1"/>
</dbReference>
<feature type="domain" description="HTH merR-type" evidence="8">
    <location>
        <begin position="1"/>
        <end position="68"/>
    </location>
</feature>